<evidence type="ECO:0000313" key="11">
    <source>
        <dbReference type="Ensembl" id="ENSATEP00000015672.1"/>
    </source>
</evidence>
<evidence type="ECO:0000256" key="2">
    <source>
        <dbReference type="ARBA" id="ARBA00004613"/>
    </source>
</evidence>
<comment type="similarity">
    <text evidence="9">Belongs to the ALKAL family.</text>
</comment>
<keyword evidence="4" id="KW-0202">Cytokine</keyword>
<evidence type="ECO:0000256" key="4">
    <source>
        <dbReference type="ARBA" id="ARBA00022514"/>
    </source>
</evidence>
<dbReference type="RefSeq" id="XP_026196638.1">
    <property type="nucleotide sequence ID" value="XM_026340853.1"/>
</dbReference>
<comment type="subcellular location">
    <subcellularLocation>
        <location evidence="1">Cell membrane</location>
    </subcellularLocation>
    <subcellularLocation>
        <location evidence="2">Secreted</location>
    </subcellularLocation>
</comment>
<dbReference type="AlphaFoldDB" id="A0A3Q1I2N1"/>
<dbReference type="STRING" id="64144.ENSATEP00000015672"/>
<proteinExistence type="inferred from homology"/>
<dbReference type="GO" id="GO:0030298">
    <property type="term" value="F:receptor signaling protein tyrosine kinase activator activity"/>
    <property type="evidence" value="ECO:0007669"/>
    <property type="project" value="InterPro"/>
</dbReference>
<dbReference type="Pfam" id="PF15129">
    <property type="entry name" value="ALKL1_2"/>
    <property type="match status" value="1"/>
</dbReference>
<evidence type="ECO:0000256" key="6">
    <source>
        <dbReference type="ARBA" id="ARBA00022729"/>
    </source>
</evidence>
<evidence type="ECO:0000313" key="12">
    <source>
        <dbReference type="Proteomes" id="UP000265040"/>
    </source>
</evidence>
<dbReference type="OrthoDB" id="9807651at2759"/>
<dbReference type="GO" id="GO:0070378">
    <property type="term" value="P:positive regulation of ERK5 cascade"/>
    <property type="evidence" value="ECO:0007669"/>
    <property type="project" value="TreeGrafter"/>
</dbReference>
<dbReference type="GO" id="GO:0005125">
    <property type="term" value="F:cytokine activity"/>
    <property type="evidence" value="ECO:0007669"/>
    <property type="project" value="UniProtKB-KW"/>
</dbReference>
<dbReference type="PANTHER" id="PTHR28676">
    <property type="entry name" value="ALK AND LTK LIGAND 2-RELATED"/>
    <property type="match status" value="1"/>
</dbReference>
<dbReference type="PANTHER" id="PTHR28676:SF2">
    <property type="entry name" value="ALK AND LTK LIGAND 2"/>
    <property type="match status" value="1"/>
</dbReference>
<dbReference type="Proteomes" id="UP000265040">
    <property type="component" value="Chromosome 24"/>
</dbReference>
<keyword evidence="12" id="KW-1185">Reference proteome</keyword>
<evidence type="ECO:0000256" key="5">
    <source>
        <dbReference type="ARBA" id="ARBA00022525"/>
    </source>
</evidence>
<dbReference type="GeneID" id="113149032"/>
<keyword evidence="7" id="KW-0472">Membrane</keyword>
<name>A0A3Q1I2N1_ANATE</name>
<dbReference type="GO" id="GO:0005886">
    <property type="term" value="C:plasma membrane"/>
    <property type="evidence" value="ECO:0007669"/>
    <property type="project" value="UniProtKB-SubCell"/>
</dbReference>
<keyword evidence="5" id="KW-0964">Secreted</keyword>
<accession>A0A3Q1I2N1</accession>
<dbReference type="GeneTree" id="ENSGT00940000159969"/>
<dbReference type="InParanoid" id="A0A3Q1I2N1"/>
<keyword evidence="6 10" id="KW-0732">Signal</keyword>
<dbReference type="GO" id="GO:0005615">
    <property type="term" value="C:extracellular space"/>
    <property type="evidence" value="ECO:0007669"/>
    <property type="project" value="UniProtKB-KW"/>
</dbReference>
<dbReference type="Ensembl" id="ENSATET00000015916.3">
    <property type="protein sequence ID" value="ENSATEP00000015672.1"/>
    <property type="gene ID" value="ENSATEG00000010886.3"/>
</dbReference>
<reference evidence="11" key="3">
    <citation type="submission" date="2025-09" db="UniProtKB">
        <authorList>
            <consortium name="Ensembl"/>
        </authorList>
    </citation>
    <scope>IDENTIFICATION</scope>
</reference>
<feature type="chain" id="PRO_5018691952" description="ALK and LTK ligand 2b" evidence="10">
    <location>
        <begin position="24"/>
        <end position="162"/>
    </location>
</feature>
<protein>
    <recommendedName>
        <fullName evidence="13">ALK and LTK ligand 2b</fullName>
    </recommendedName>
</protein>
<dbReference type="OMA" id="DHCGESA"/>
<organism evidence="11 12">
    <name type="scientific">Anabas testudineus</name>
    <name type="common">Climbing perch</name>
    <name type="synonym">Anthias testudineus</name>
    <dbReference type="NCBI Taxonomy" id="64144"/>
    <lineage>
        <taxon>Eukaryota</taxon>
        <taxon>Metazoa</taxon>
        <taxon>Chordata</taxon>
        <taxon>Craniata</taxon>
        <taxon>Vertebrata</taxon>
        <taxon>Euteleostomi</taxon>
        <taxon>Actinopterygii</taxon>
        <taxon>Neopterygii</taxon>
        <taxon>Teleostei</taxon>
        <taxon>Neoteleostei</taxon>
        <taxon>Acanthomorphata</taxon>
        <taxon>Anabantaria</taxon>
        <taxon>Anabantiformes</taxon>
        <taxon>Anabantoidei</taxon>
        <taxon>Anabantidae</taxon>
        <taxon>Anabas</taxon>
    </lineage>
</organism>
<dbReference type="FunCoup" id="A0A3Q1I2N1">
    <property type="interactions" value="296"/>
</dbReference>
<evidence type="ECO:0000256" key="10">
    <source>
        <dbReference type="SAM" id="SignalP"/>
    </source>
</evidence>
<evidence type="ECO:0000256" key="3">
    <source>
        <dbReference type="ARBA" id="ARBA00022475"/>
    </source>
</evidence>
<feature type="signal peptide" evidence="10">
    <location>
        <begin position="1"/>
        <end position="23"/>
    </location>
</feature>
<evidence type="ECO:0008006" key="13">
    <source>
        <dbReference type="Google" id="ProtNLM"/>
    </source>
</evidence>
<dbReference type="InterPro" id="IPR029364">
    <property type="entry name" value="ALKL1/2"/>
</dbReference>
<dbReference type="RefSeq" id="XP_026196637.1">
    <property type="nucleotide sequence ID" value="XM_026340852.1"/>
</dbReference>
<reference evidence="11" key="2">
    <citation type="submission" date="2025-08" db="UniProtKB">
        <authorList>
            <consortium name="Ensembl"/>
        </authorList>
    </citation>
    <scope>IDENTIFICATION</scope>
</reference>
<sequence>MRELRKRFTMGLVLLMCTLTGHCSESAPSSTPAAAAGRIVQQDFRRMVEIVKHVEETRGRHSVRTAAPLTTRPRTSPVVPKDLRNLKTENKGDEAVALFPRDVRKKEKFLKHITGPLYFSPKCRKHVYRLYHHTRDCTIPAYYKRCARLLTRLAGSPQCTEG</sequence>
<dbReference type="GO" id="GO:0030971">
    <property type="term" value="F:receptor tyrosine kinase binding"/>
    <property type="evidence" value="ECO:0007669"/>
    <property type="project" value="InterPro"/>
</dbReference>
<evidence type="ECO:0000256" key="8">
    <source>
        <dbReference type="ARBA" id="ARBA00023157"/>
    </source>
</evidence>
<dbReference type="GO" id="GO:0070374">
    <property type="term" value="P:positive regulation of ERK1 and ERK2 cascade"/>
    <property type="evidence" value="ECO:0007669"/>
    <property type="project" value="TreeGrafter"/>
</dbReference>
<keyword evidence="8" id="KW-1015">Disulfide bond</keyword>
<evidence type="ECO:0000256" key="7">
    <source>
        <dbReference type="ARBA" id="ARBA00023136"/>
    </source>
</evidence>
<evidence type="ECO:0000256" key="1">
    <source>
        <dbReference type="ARBA" id="ARBA00004236"/>
    </source>
</evidence>
<keyword evidence="3" id="KW-1003">Cell membrane</keyword>
<evidence type="ECO:0000256" key="9">
    <source>
        <dbReference type="ARBA" id="ARBA00033741"/>
    </source>
</evidence>
<reference evidence="11" key="1">
    <citation type="submission" date="2021-04" db="EMBL/GenBank/DDBJ databases">
        <authorList>
            <consortium name="Wellcome Sanger Institute Data Sharing"/>
        </authorList>
    </citation>
    <scope>NUCLEOTIDE SEQUENCE [LARGE SCALE GENOMIC DNA]</scope>
</reference>